<proteinExistence type="predicted"/>
<evidence type="ECO:0000313" key="1">
    <source>
        <dbReference type="EMBL" id="MFH6603887.1"/>
    </source>
</evidence>
<dbReference type="Proteomes" id="UP001595191">
    <property type="component" value="Unassembled WGS sequence"/>
</dbReference>
<protein>
    <submittedName>
        <fullName evidence="1">Uncharacterized protein</fullName>
    </submittedName>
</protein>
<name>A0ACC7LPG3_9FLAO</name>
<keyword evidence="2" id="KW-1185">Reference proteome</keyword>
<dbReference type="EMBL" id="JBHFPV010000002">
    <property type="protein sequence ID" value="MFH6603887.1"/>
    <property type="molecule type" value="Genomic_DNA"/>
</dbReference>
<evidence type="ECO:0000313" key="2">
    <source>
        <dbReference type="Proteomes" id="UP001595191"/>
    </source>
</evidence>
<gene>
    <name evidence="1" type="ORF">ACEZ3G_10400</name>
</gene>
<reference evidence="1" key="1">
    <citation type="submission" date="2024-09" db="EMBL/GenBank/DDBJ databases">
        <authorList>
            <person name="Liu J."/>
        </authorList>
    </citation>
    <scope>NUCLEOTIDE SEQUENCE</scope>
    <source>
        <strain evidence="1">NBU2967</strain>
    </source>
</reference>
<comment type="caution">
    <text evidence="1">The sequence shown here is derived from an EMBL/GenBank/DDBJ whole genome shotgun (WGS) entry which is preliminary data.</text>
</comment>
<accession>A0ACC7LPG3</accession>
<organism evidence="1 2">
    <name type="scientific">Meishania litoralis</name>
    <dbReference type="NCBI Taxonomy" id="3434685"/>
    <lineage>
        <taxon>Bacteria</taxon>
        <taxon>Pseudomonadati</taxon>
        <taxon>Bacteroidota</taxon>
        <taxon>Flavobacteriia</taxon>
        <taxon>Flavobacteriales</taxon>
        <taxon>Flavobacteriaceae</taxon>
        <taxon>Meishania</taxon>
    </lineage>
</organism>
<sequence length="363" mass="40390">MKYSILIFFALLIIISCAKSSNTDFDREPVANLIIENDKVICEFCDGFGSIIETYENQIFVGGEKKIWVFERNGQTTSLFQEIDLANVGSLNSIKAADGSLFLGLIDDEGTGRVRQYTLNNTEWQFTKDFQVGRNQDNFGNDIAIKDTLMIIGASAIWDESFSIPNKDEGSFYIFGNKGGDWIQTQEFYSENRSPDDHFGKDVIIADNFVVVTGLSIPMHVYEFENTEWNLASVENNIVPADIDNNGNTFLYYSEMLGLQSFSMNPNGSISPITINANLDLGLGLQFYGDSMSMTQDHALIATLGGHEVYLLQLVGNEWVLKKTLAPGNEPQSKYSGLKLTPEQALIGGISSDGVSYLFFENF</sequence>